<feature type="domain" description="General secretion pathway GspH" evidence="12">
    <location>
        <begin position="53"/>
        <end position="195"/>
    </location>
</feature>
<proteinExistence type="inferred from homology"/>
<keyword evidence="8 11" id="KW-0472">Membrane</keyword>
<keyword evidence="6 11" id="KW-0812">Transmembrane</keyword>
<keyword evidence="7 11" id="KW-1133">Transmembrane helix</keyword>
<evidence type="ECO:0000256" key="5">
    <source>
        <dbReference type="ARBA" id="ARBA00022519"/>
    </source>
</evidence>
<evidence type="ECO:0000256" key="6">
    <source>
        <dbReference type="ARBA" id="ARBA00022692"/>
    </source>
</evidence>
<evidence type="ECO:0000313" key="13">
    <source>
        <dbReference type="EMBL" id="MDC8759986.1"/>
    </source>
</evidence>
<evidence type="ECO:0000256" key="8">
    <source>
        <dbReference type="ARBA" id="ARBA00023136"/>
    </source>
</evidence>
<evidence type="ECO:0000313" key="14">
    <source>
        <dbReference type="Proteomes" id="UP001221208"/>
    </source>
</evidence>
<comment type="similarity">
    <text evidence="9">Belongs to the GSP H family.</text>
</comment>
<dbReference type="Proteomes" id="UP001221208">
    <property type="component" value="Unassembled WGS sequence"/>
</dbReference>
<dbReference type="RefSeq" id="WP_273673502.1">
    <property type="nucleotide sequence ID" value="NZ_JAQQXR010000009.1"/>
</dbReference>
<evidence type="ECO:0000256" key="4">
    <source>
        <dbReference type="ARBA" id="ARBA00022481"/>
    </source>
</evidence>
<dbReference type="InterPro" id="IPR022346">
    <property type="entry name" value="T2SS_GspH"/>
</dbReference>
<gene>
    <name evidence="13" type="ORF">OIK44_20565</name>
</gene>
<dbReference type="EMBL" id="JAQQXR010000009">
    <property type="protein sequence ID" value="MDC8759986.1"/>
    <property type="molecule type" value="Genomic_DNA"/>
</dbReference>
<keyword evidence="5" id="KW-0997">Cell inner membrane</keyword>
<accession>A0ABT5K7F5</accession>
<dbReference type="InterPro" id="IPR012902">
    <property type="entry name" value="N_methyl_site"/>
</dbReference>
<dbReference type="Gene3D" id="3.30.700.10">
    <property type="entry name" value="Glycoprotein, Type 4 Pilin"/>
    <property type="match status" value="1"/>
</dbReference>
<evidence type="ECO:0000256" key="2">
    <source>
        <dbReference type="ARBA" id="ARBA00021549"/>
    </source>
</evidence>
<evidence type="ECO:0000259" key="12">
    <source>
        <dbReference type="Pfam" id="PF12019"/>
    </source>
</evidence>
<comment type="caution">
    <text evidence="13">The sequence shown here is derived from an EMBL/GenBank/DDBJ whole genome shotgun (WGS) entry which is preliminary data.</text>
</comment>
<dbReference type="Pfam" id="PF07963">
    <property type="entry name" value="N_methyl"/>
    <property type="match status" value="1"/>
</dbReference>
<evidence type="ECO:0000256" key="7">
    <source>
        <dbReference type="ARBA" id="ARBA00022989"/>
    </source>
</evidence>
<dbReference type="PROSITE" id="PS00409">
    <property type="entry name" value="PROKAR_NTER_METHYL"/>
    <property type="match status" value="1"/>
</dbReference>
<dbReference type="Pfam" id="PF12019">
    <property type="entry name" value="GspH"/>
    <property type="match status" value="1"/>
</dbReference>
<evidence type="ECO:0000256" key="1">
    <source>
        <dbReference type="ARBA" id="ARBA00004377"/>
    </source>
</evidence>
<dbReference type="SUPFAM" id="SSF54523">
    <property type="entry name" value="Pili subunits"/>
    <property type="match status" value="1"/>
</dbReference>
<keyword evidence="3" id="KW-1003">Cell membrane</keyword>
<keyword evidence="14" id="KW-1185">Reference proteome</keyword>
<dbReference type="NCBIfam" id="TIGR02532">
    <property type="entry name" value="IV_pilin_GFxxxE"/>
    <property type="match status" value="1"/>
</dbReference>
<dbReference type="InterPro" id="IPR045584">
    <property type="entry name" value="Pilin-like"/>
</dbReference>
<name>A0ABT5K7F5_9BURK</name>
<comment type="subcellular location">
    <subcellularLocation>
        <location evidence="1">Cell inner membrane</location>
        <topology evidence="1">Single-pass membrane protein</topology>
    </subcellularLocation>
</comment>
<keyword evidence="4" id="KW-0488">Methylation</keyword>
<feature type="transmembrane region" description="Helical" evidence="11">
    <location>
        <begin position="12"/>
        <end position="34"/>
    </location>
</feature>
<organism evidence="13 14">
    <name type="scientific">Janthinobacterium fluminis</name>
    <dbReference type="NCBI Taxonomy" id="2987524"/>
    <lineage>
        <taxon>Bacteria</taxon>
        <taxon>Pseudomonadati</taxon>
        <taxon>Pseudomonadota</taxon>
        <taxon>Betaproteobacteria</taxon>
        <taxon>Burkholderiales</taxon>
        <taxon>Oxalobacteraceae</taxon>
        <taxon>Janthinobacterium</taxon>
    </lineage>
</organism>
<evidence type="ECO:0000256" key="11">
    <source>
        <dbReference type="SAM" id="Phobius"/>
    </source>
</evidence>
<reference evidence="13 14" key="1">
    <citation type="submission" date="2022-10" db="EMBL/GenBank/DDBJ databases">
        <title>Janthinobacterium sp. hw3 Genome sequencing.</title>
        <authorList>
            <person name="Park S."/>
        </authorList>
    </citation>
    <scope>NUCLEOTIDE SEQUENCE [LARGE SCALE GENOMIC DNA]</scope>
    <source>
        <strain evidence="14">hw3</strain>
    </source>
</reference>
<evidence type="ECO:0000256" key="9">
    <source>
        <dbReference type="ARBA" id="ARBA00025772"/>
    </source>
</evidence>
<evidence type="ECO:0000256" key="10">
    <source>
        <dbReference type="ARBA" id="ARBA00030775"/>
    </source>
</evidence>
<sequence>MLALTQRGAGRGAGGFTLLELMVVLVIFGVLLAVGVPRMTSWTLATKAGAATELYAEGFKLARQQALSHNAASRIVLTPNLLNGQYDWQVDICFPQPGLPCSNSTGVWSTISAPAGADPEGAAGYVSVFRSAAALPQSEVLLPALLPEGASSIYFTALGWVDTTFPQRLTQIRFDPTPAYAANLRASAVTVNLAGTAAKCDPLVAVTDSRACPP</sequence>
<protein>
    <recommendedName>
        <fullName evidence="2">Type II secretion system protein H</fullName>
    </recommendedName>
    <alternativeName>
        <fullName evidence="10">General secretion pathway protein H</fullName>
    </alternativeName>
</protein>
<evidence type="ECO:0000256" key="3">
    <source>
        <dbReference type="ARBA" id="ARBA00022475"/>
    </source>
</evidence>